<feature type="non-terminal residue" evidence="4">
    <location>
        <position position="1"/>
    </location>
</feature>
<dbReference type="GO" id="GO:0004523">
    <property type="term" value="F:RNA-DNA hybrid ribonuclease activity"/>
    <property type="evidence" value="ECO:0007669"/>
    <property type="project" value="InterPro"/>
</dbReference>
<feature type="region of interest" description="Disordered" evidence="1">
    <location>
        <begin position="823"/>
        <end position="847"/>
    </location>
</feature>
<dbReference type="EMBL" id="NMUH01002635">
    <property type="protein sequence ID" value="MQM01200.1"/>
    <property type="molecule type" value="Genomic_DNA"/>
</dbReference>
<dbReference type="InterPro" id="IPR036397">
    <property type="entry name" value="RNaseH_sf"/>
</dbReference>
<accession>A0A843WE13</accession>
<organism evidence="4 5">
    <name type="scientific">Colocasia esculenta</name>
    <name type="common">Wild taro</name>
    <name type="synonym">Arum esculentum</name>
    <dbReference type="NCBI Taxonomy" id="4460"/>
    <lineage>
        <taxon>Eukaryota</taxon>
        <taxon>Viridiplantae</taxon>
        <taxon>Streptophyta</taxon>
        <taxon>Embryophyta</taxon>
        <taxon>Tracheophyta</taxon>
        <taxon>Spermatophyta</taxon>
        <taxon>Magnoliopsida</taxon>
        <taxon>Liliopsida</taxon>
        <taxon>Araceae</taxon>
        <taxon>Aroideae</taxon>
        <taxon>Colocasieae</taxon>
        <taxon>Colocasia</taxon>
    </lineage>
</organism>
<feature type="compositionally biased region" description="Polar residues" evidence="1">
    <location>
        <begin position="827"/>
        <end position="846"/>
    </location>
</feature>
<dbReference type="GO" id="GO:0005737">
    <property type="term" value="C:cytoplasm"/>
    <property type="evidence" value="ECO:0007669"/>
    <property type="project" value="TreeGrafter"/>
</dbReference>
<evidence type="ECO:0000259" key="3">
    <source>
        <dbReference type="Pfam" id="PF13966"/>
    </source>
</evidence>
<dbReference type="InterPro" id="IPR044730">
    <property type="entry name" value="RNase_H-like_dom_plant"/>
</dbReference>
<dbReference type="InterPro" id="IPR026960">
    <property type="entry name" value="RVT-Znf"/>
</dbReference>
<dbReference type="InterPro" id="IPR002156">
    <property type="entry name" value="RNaseH_domain"/>
</dbReference>
<dbReference type="Pfam" id="PF13456">
    <property type="entry name" value="RVT_3"/>
    <property type="match status" value="1"/>
</dbReference>
<keyword evidence="5" id="KW-1185">Reference proteome</keyword>
<dbReference type="Pfam" id="PF13966">
    <property type="entry name" value="zf-RVT"/>
    <property type="match status" value="1"/>
</dbReference>
<sequence length="1656" mass="184671">MAKLIWNAINGQSLWSTYAKSRFLKSPFSEVTKAFPSTISKEVYTVAKNRILQNSRWVLGDGKDIDILRHKWVGSAPLISLLPTLSQQPHFSVKDVADQADHPLKSHATIHLVMENINLSNTPDICVWMNNANNIFSTSSAYQAIRLHGVHRPALLNIWHHAFNPRASIFGWRILHRVVPTDDHLSDYGIQLASYCSCCKNPSVEDLDHLFLTGELATLLWHWVSPLVHDKVVGNPGPCGSGGCIRDTNGDIHLGFAFYYGQGNSMLAKVRALCDGLRLADYHGLPISIVHSDSLALVHSINSKVCPSWKCTWWWRIAKSFFSKTDIKLVHAYWETNRVEDALASYACDRGGNSVFRSRSSLPSVCKGSILFDKSGLPSIRSPEQRVGKKAGECCGFRFLFWGAILGTQSLGILRHRRSSRRRQLGSGRGGGSGRPRSLEFLVVLVVFEAWGGLGELASGKVGCSWAEGGVHEEMKRAREDGYMASQIKRPNSSRGHALLGRLLSLPVTFSTSAAPSAQLPFDLASGGRVLPLCFFYGTSLEKSKKGKDLPHSVSESDFFPWPGEADGRKGRSHFLRAQSSQWWRRPRSVGRRTPTWLPSPSARVDHDRCWKADAGIGKLRRAKSPPTPKLRRAPSTCSSRRHRHRLCSCFRCRTGEGLGSLLGFVREAHSPPYFLPGLCSREPVLVFVLSVSCRLWSAALAMLYISLDIFLTLPGLRIRGWRLKGQLNYGILIIPIRVFHELHPNSPEARLSLCQPLRPSRLRPFPTTPLPLRPSFSSPYLFLVLSGTLTTCPLSPLLLSRRRIGAVRRRLDSSPLHLADSRRIGSGNSKAANTGEITTLMSSSPDSEEQPAILQLQRWCQFRPKLSDVHQVFISPTRKILVLLSYQYEALLVSLEKESSDRFCEGFWEPRTSKFSQQETACSCLVDSEENVARSTVPEGTECIGFSHHSNSCTEQLAVICDVKSLAWVRCEDTYDQHGGSIFREVLVVSGDHSITVHAFSHFDAVSQEIDSLLKTETLHGNWVDWGPHHNDQTKNNFNSDSKDGGFCDTCDVTSNETDQHVHHGVKISKSEAFCTKSNWLRTFHIEVDPCEAEGDFVIRFPVRSSVPHSAKVVSFSIFDRILNFLESRACKESHTCKENHACDDVSESPVSMSVYEDPGSYVQPNSSITESKSPTTEVHECDFDGFACKLYQCPRVFSSSSNHYIGIVLASDRDSLGSASSKSILLPKTFVIILVVSHSGMQWVCSVDLQEFCPKSSTVLEWVDFQFLHDFVVCLNVSGLVYICDAKTGSLVLWVDVLQNCDVPLKVNSELDQRIYPLKGNSSVVMENSAGEFEINDFNRKGSCSENHVATKRIFRKLLVTSFSQPLAAMDEHGVIYLISLDDCKLEKNGSCKFVPSFEHFGIGMFASWKVAALEISRQKAFSECLSDLSLNSACSDGNFLNTNSIAGNKKWQYTQFKQGQMIPYSSSFSAYSHIDSCKLCHCKLPSTYSRRVFLPTNKFNVDDAVCFSPSGIIRLVRSSRNKTQVVYTCLHAASSAFDERNLNNGLHSRWFSSFSKESVLDSEAIGCCLQGFLYLVTQEGLSVVLPSFSVSSNVMERESISCWQSQITGMCQTETTLRRKGFRDILRPWQLEVLDRTLLYEGAGEADELCSGN</sequence>
<comment type="caution">
    <text evidence="4">The sequence shown here is derived from an EMBL/GenBank/DDBJ whole genome shotgun (WGS) entry which is preliminary data.</text>
</comment>
<dbReference type="PANTHER" id="PTHR13650">
    <property type="entry name" value="SPATACSIN"/>
    <property type="match status" value="1"/>
</dbReference>
<dbReference type="PANTHER" id="PTHR13650:SF0">
    <property type="entry name" value="SPATACSIN"/>
    <property type="match status" value="1"/>
</dbReference>
<evidence type="ECO:0000313" key="5">
    <source>
        <dbReference type="Proteomes" id="UP000652761"/>
    </source>
</evidence>
<evidence type="ECO:0000256" key="1">
    <source>
        <dbReference type="SAM" id="MobiDB-lite"/>
    </source>
</evidence>
<dbReference type="InterPro" id="IPR012337">
    <property type="entry name" value="RNaseH-like_sf"/>
</dbReference>
<feature type="domain" description="RNase H type-1" evidence="2">
    <location>
        <begin position="235"/>
        <end position="347"/>
    </location>
</feature>
<dbReference type="Gene3D" id="3.30.420.10">
    <property type="entry name" value="Ribonuclease H-like superfamily/Ribonuclease H"/>
    <property type="match status" value="1"/>
</dbReference>
<proteinExistence type="predicted"/>
<name>A0A843WE13_COLES</name>
<dbReference type="OrthoDB" id="2018754at2759"/>
<dbReference type="SUPFAM" id="SSF53098">
    <property type="entry name" value="Ribonuclease H-like"/>
    <property type="match status" value="1"/>
</dbReference>
<dbReference type="CDD" id="cd06222">
    <property type="entry name" value="RNase_H_like"/>
    <property type="match status" value="1"/>
</dbReference>
<evidence type="ECO:0000259" key="2">
    <source>
        <dbReference type="Pfam" id="PF13456"/>
    </source>
</evidence>
<dbReference type="GO" id="GO:0003676">
    <property type="term" value="F:nucleic acid binding"/>
    <property type="evidence" value="ECO:0007669"/>
    <property type="project" value="InterPro"/>
</dbReference>
<gene>
    <name evidence="4" type="ORF">Taro_033955</name>
</gene>
<dbReference type="Proteomes" id="UP000652761">
    <property type="component" value="Unassembled WGS sequence"/>
</dbReference>
<evidence type="ECO:0000313" key="4">
    <source>
        <dbReference type="EMBL" id="MQM01200.1"/>
    </source>
</evidence>
<protein>
    <recommendedName>
        <fullName evidence="6">RNase H type-1 domain-containing protein</fullName>
    </recommendedName>
</protein>
<evidence type="ECO:0008006" key="6">
    <source>
        <dbReference type="Google" id="ProtNLM"/>
    </source>
</evidence>
<dbReference type="InterPro" id="IPR028103">
    <property type="entry name" value="Spatacsin"/>
</dbReference>
<reference evidence="4" key="1">
    <citation type="submission" date="2017-07" db="EMBL/GenBank/DDBJ databases">
        <title>Taro Niue Genome Assembly and Annotation.</title>
        <authorList>
            <person name="Atibalentja N."/>
            <person name="Keating K."/>
            <person name="Fields C.J."/>
        </authorList>
    </citation>
    <scope>NUCLEOTIDE SEQUENCE</scope>
    <source>
        <strain evidence="4">Niue_2</strain>
        <tissue evidence="4">Leaf</tissue>
    </source>
</reference>
<feature type="domain" description="Reverse transcriptase zinc-binding" evidence="3">
    <location>
        <begin position="136"/>
        <end position="221"/>
    </location>
</feature>